<sequence length="315" mass="32290">MSTPPFVDLPPHTQAIQLPTAGGPLAALRATPPEGVSRQGIAVLVPGYTGSKEDFIAVLAPLAQAGYEAVAIDQRGQNESAGPEDPKAYTLPRLAADLGDVLDALSDTTGHANAATDADTGTGTGTDTGTNADGAARIHIMGHSFGGLVAREYALARPTRVRTLAILDSGPAAIPGRSAEQAKLLVAAASFMTSAEIWAEMQKMAAAEGAPGHPDECVRDFLQRRFEHNDTGMLVGMGTAILSATDRTAELAAAGLPILVAAGAGDDAWPVGLQKEMATRLGADFVVIEDAAHSPAAENPAVTAKVLADFWAQNG</sequence>
<dbReference type="Gene3D" id="3.40.50.1820">
    <property type="entry name" value="alpha/beta hydrolase"/>
    <property type="match status" value="1"/>
</dbReference>
<dbReference type="SUPFAM" id="SSF53474">
    <property type="entry name" value="alpha/beta-Hydrolases"/>
    <property type="match status" value="1"/>
</dbReference>
<dbReference type="PANTHER" id="PTHR43194">
    <property type="entry name" value="HYDROLASE ALPHA/BETA FOLD FAMILY"/>
    <property type="match status" value="1"/>
</dbReference>
<dbReference type="InterPro" id="IPR029058">
    <property type="entry name" value="AB_hydrolase_fold"/>
</dbReference>
<comment type="caution">
    <text evidence="2">The sequence shown here is derived from an EMBL/GenBank/DDBJ whole genome shotgun (WGS) entry which is preliminary data.</text>
</comment>
<evidence type="ECO:0000313" key="3">
    <source>
        <dbReference type="Proteomes" id="UP000730482"/>
    </source>
</evidence>
<protein>
    <submittedName>
        <fullName evidence="2">Alpha/beta fold hydrolase</fullName>
    </submittedName>
</protein>
<dbReference type="Proteomes" id="UP000730482">
    <property type="component" value="Unassembled WGS sequence"/>
</dbReference>
<gene>
    <name evidence="2" type="ORF">KGQ19_31305</name>
</gene>
<keyword evidence="3" id="KW-1185">Reference proteome</keyword>
<dbReference type="RefSeq" id="WP_212015816.1">
    <property type="nucleotide sequence ID" value="NZ_JAAFYZ010000136.1"/>
</dbReference>
<evidence type="ECO:0000259" key="1">
    <source>
        <dbReference type="Pfam" id="PF12697"/>
    </source>
</evidence>
<keyword evidence="2" id="KW-0378">Hydrolase</keyword>
<dbReference type="Pfam" id="PF12697">
    <property type="entry name" value="Abhydrolase_6"/>
    <property type="match status" value="1"/>
</dbReference>
<dbReference type="InterPro" id="IPR050228">
    <property type="entry name" value="Carboxylesterase_BioH"/>
</dbReference>
<feature type="domain" description="AB hydrolase-1" evidence="1">
    <location>
        <begin position="43"/>
        <end position="305"/>
    </location>
</feature>
<name>A0ABS5KZ68_9ACTN</name>
<accession>A0ABS5KZ68</accession>
<dbReference type="EMBL" id="JAAFYZ010000136">
    <property type="protein sequence ID" value="MBS2551366.1"/>
    <property type="molecule type" value="Genomic_DNA"/>
</dbReference>
<dbReference type="InterPro" id="IPR000073">
    <property type="entry name" value="AB_hydrolase_1"/>
</dbReference>
<organism evidence="2 3">
    <name type="scientific">Catenulispora pinistramenti</name>
    <dbReference type="NCBI Taxonomy" id="2705254"/>
    <lineage>
        <taxon>Bacteria</taxon>
        <taxon>Bacillati</taxon>
        <taxon>Actinomycetota</taxon>
        <taxon>Actinomycetes</taxon>
        <taxon>Catenulisporales</taxon>
        <taxon>Catenulisporaceae</taxon>
        <taxon>Catenulispora</taxon>
    </lineage>
</organism>
<dbReference type="PANTHER" id="PTHR43194:SF2">
    <property type="entry name" value="PEROXISOMAL MEMBRANE PROTEIN LPX1"/>
    <property type="match status" value="1"/>
</dbReference>
<proteinExistence type="predicted"/>
<dbReference type="GO" id="GO:0016787">
    <property type="term" value="F:hydrolase activity"/>
    <property type="evidence" value="ECO:0007669"/>
    <property type="project" value="UniProtKB-KW"/>
</dbReference>
<reference evidence="2 3" key="1">
    <citation type="submission" date="2020-02" db="EMBL/GenBank/DDBJ databases">
        <title>Acidophilic actinobacteria isolated from forest soil.</title>
        <authorList>
            <person name="Golinska P."/>
        </authorList>
    </citation>
    <scope>NUCLEOTIDE SEQUENCE [LARGE SCALE GENOMIC DNA]</scope>
    <source>
        <strain evidence="2 3">NL8</strain>
    </source>
</reference>
<evidence type="ECO:0000313" key="2">
    <source>
        <dbReference type="EMBL" id="MBS2551366.1"/>
    </source>
</evidence>